<dbReference type="EMBL" id="MTYJ01000002">
    <property type="protein sequence ID" value="OQV25602.1"/>
    <property type="molecule type" value="Genomic_DNA"/>
</dbReference>
<keyword evidence="1" id="KW-0472">Membrane</keyword>
<gene>
    <name evidence="3" type="ORF">BV898_00538</name>
</gene>
<feature type="transmembrane region" description="Helical" evidence="1">
    <location>
        <begin position="12"/>
        <end position="31"/>
    </location>
</feature>
<dbReference type="PANTHER" id="PTHR13132">
    <property type="entry name" value="ALPHA- 1,6 -FUCOSYLTRANSFERASE"/>
    <property type="match status" value="1"/>
</dbReference>
<comment type="caution">
    <text evidence="3">The sequence shown here is derived from an EMBL/GenBank/DDBJ whole genome shotgun (WGS) entry which is preliminary data.</text>
</comment>
<dbReference type="Pfam" id="PF19745">
    <property type="entry name" value="FUT8_N_cat"/>
    <property type="match status" value="1"/>
</dbReference>
<dbReference type="GO" id="GO:0046921">
    <property type="term" value="F:alpha-(1-&gt;6)-fucosyltransferase activity"/>
    <property type="evidence" value="ECO:0007669"/>
    <property type="project" value="TreeGrafter"/>
</dbReference>
<keyword evidence="1" id="KW-1133">Transmembrane helix</keyword>
<evidence type="ECO:0000313" key="4">
    <source>
        <dbReference type="Proteomes" id="UP000192578"/>
    </source>
</evidence>
<accession>A0A1W0XE10</accession>
<name>A0A1W0XE10_HYPEX</name>
<feature type="domain" description="Alpha-(1,6)-fucosyltransferase N- and catalytic" evidence="2">
    <location>
        <begin position="368"/>
        <end position="400"/>
    </location>
</feature>
<evidence type="ECO:0000256" key="1">
    <source>
        <dbReference type="SAM" id="Phobius"/>
    </source>
</evidence>
<reference evidence="4" key="1">
    <citation type="submission" date="2017-01" db="EMBL/GenBank/DDBJ databases">
        <title>Comparative genomics of anhydrobiosis in the tardigrade Hypsibius dujardini.</title>
        <authorList>
            <person name="Yoshida Y."/>
            <person name="Koutsovoulos G."/>
            <person name="Laetsch D."/>
            <person name="Stevens L."/>
            <person name="Kumar S."/>
            <person name="Horikawa D."/>
            <person name="Ishino K."/>
            <person name="Komine S."/>
            <person name="Tomita M."/>
            <person name="Blaxter M."/>
            <person name="Arakawa K."/>
        </authorList>
    </citation>
    <scope>NUCLEOTIDE SEQUENCE [LARGE SCALE GENOMIC DNA]</scope>
    <source>
        <strain evidence="4">Z151</strain>
    </source>
</reference>
<keyword evidence="4" id="KW-1185">Reference proteome</keyword>
<dbReference type="InterPro" id="IPR045573">
    <property type="entry name" value="Fut8_N_cat"/>
</dbReference>
<evidence type="ECO:0000259" key="2">
    <source>
        <dbReference type="Pfam" id="PF19745"/>
    </source>
</evidence>
<keyword evidence="1" id="KW-0812">Transmembrane</keyword>
<protein>
    <recommendedName>
        <fullName evidence="2">Alpha-(1,6)-fucosyltransferase N- and catalytic domain-containing protein</fullName>
    </recommendedName>
</protein>
<proteinExistence type="predicted"/>
<organism evidence="3 4">
    <name type="scientific">Hypsibius exemplaris</name>
    <name type="common">Freshwater tardigrade</name>
    <dbReference type="NCBI Taxonomy" id="2072580"/>
    <lineage>
        <taxon>Eukaryota</taxon>
        <taxon>Metazoa</taxon>
        <taxon>Ecdysozoa</taxon>
        <taxon>Tardigrada</taxon>
        <taxon>Eutardigrada</taxon>
        <taxon>Parachela</taxon>
        <taxon>Hypsibioidea</taxon>
        <taxon>Hypsibiidae</taxon>
        <taxon>Hypsibius</taxon>
    </lineage>
</organism>
<dbReference type="AlphaFoldDB" id="A0A1W0XE10"/>
<dbReference type="OrthoDB" id="6064824at2759"/>
<dbReference type="PANTHER" id="PTHR13132:SF29">
    <property type="entry name" value="ALPHA-(1,6)-FUCOSYLTRANSFERASE"/>
    <property type="match status" value="1"/>
</dbReference>
<dbReference type="Gene3D" id="3.40.50.11350">
    <property type="match status" value="1"/>
</dbReference>
<dbReference type="GO" id="GO:0006487">
    <property type="term" value="P:protein N-linked glycosylation"/>
    <property type="evidence" value="ECO:0007669"/>
    <property type="project" value="TreeGrafter"/>
</dbReference>
<dbReference type="Proteomes" id="UP000192578">
    <property type="component" value="Unassembled WGS sequence"/>
</dbReference>
<sequence length="419" mass="47928">MTLNVCKGISVIVKFVSFAVVSAVFFVFIFLQRDRPSTLQTGEATCPWLPVSNSLAKANDTHTRCFNAFFDDPAIVKFRTEYAANYSNHNEKKLLSFVLEGNNGFGSALNSAINVYVISRQPEIDRTFQINSFNWPYLPISELFVDFANDSVFPLFPKKHEHYEEETYAETRRRVKFSKNAKYPKIDLIGKSQRRLTIFNSDGWFTVRFASLHHLVLGQGMERTFTMKSEMTRALWNPVPNLKEVLLKLYSVLRNQSGGYIAIHIRRGDKITRREMGDIAVGDYWKKLREICASQSCPSNVFLMYDEQASYDTMRELSSVHFQMLDLRLILQQAGETASNYVSEELENTGTSATGARNRDGTFMREHSKELVLSISLLAMSDHLICTFSSNVCRLAAVLRGNHSDHFVHSLDYPKWNPL</sequence>
<evidence type="ECO:0000313" key="3">
    <source>
        <dbReference type="EMBL" id="OQV25602.1"/>
    </source>
</evidence>